<dbReference type="GO" id="GO:0006012">
    <property type="term" value="P:galactose metabolic process"/>
    <property type="evidence" value="ECO:0007669"/>
    <property type="project" value="UniProtKB-KW"/>
</dbReference>
<evidence type="ECO:0000313" key="8">
    <source>
        <dbReference type="EMBL" id="EKC44965.1"/>
    </source>
</evidence>
<evidence type="ECO:0000256" key="4">
    <source>
        <dbReference type="ARBA" id="ARBA00022695"/>
    </source>
</evidence>
<sequence>MAETTIETAVQALIDYAVAKSLITEDDEICVRNYLMDMLKLEKWEKPSVKEYGSVDEILDEIVDFAVEKEIIPQSNAWRDLFDTRIMGVFTGMPHEVNAKFKEKYAKSPKEATDWYYAYSEDTNYVRKGRIAKDIRWK</sequence>
<organism evidence="8">
    <name type="scientific">human gut metagenome</name>
    <dbReference type="NCBI Taxonomy" id="408170"/>
    <lineage>
        <taxon>unclassified sequences</taxon>
        <taxon>metagenomes</taxon>
        <taxon>organismal metagenomes</taxon>
    </lineage>
</organism>
<comment type="caution">
    <text evidence="8">The sequence shown here is derived from an EMBL/GenBank/DDBJ whole genome shotgun (WGS) entry which is preliminary data.</text>
</comment>
<feature type="domain" description="Galactose-1-phosphate uridyl transferase N-terminal" evidence="7">
    <location>
        <begin position="23"/>
        <end position="138"/>
    </location>
</feature>
<dbReference type="InterPro" id="IPR005849">
    <property type="entry name" value="GalP_Utransf_N"/>
</dbReference>
<dbReference type="InterPro" id="IPR000766">
    <property type="entry name" value="GalP_uridyl_Trfase_II"/>
</dbReference>
<keyword evidence="5" id="KW-0299">Galactose metabolism</keyword>
<protein>
    <submittedName>
        <fullName evidence="8">UTP-hexose-1-phosphate uridylyltransferase</fullName>
    </submittedName>
</protein>
<reference evidence="8" key="1">
    <citation type="journal article" date="2013" name="Environ. Microbiol.">
        <title>Microbiota from the distal guts of lean and obese adolescents exhibit partial functional redundancy besides clear differences in community structure.</title>
        <authorList>
            <person name="Ferrer M."/>
            <person name="Ruiz A."/>
            <person name="Lanza F."/>
            <person name="Haange S.B."/>
            <person name="Oberbach A."/>
            <person name="Till H."/>
            <person name="Bargiela R."/>
            <person name="Campoy C."/>
            <person name="Segura M.T."/>
            <person name="Richter M."/>
            <person name="von Bergen M."/>
            <person name="Seifert J."/>
            <person name="Suarez A."/>
        </authorList>
    </citation>
    <scope>NUCLEOTIDE SEQUENCE</scope>
</reference>
<evidence type="ECO:0000256" key="2">
    <source>
        <dbReference type="ARBA" id="ARBA00022490"/>
    </source>
</evidence>
<keyword evidence="2" id="KW-0963">Cytoplasm</keyword>
<dbReference type="Pfam" id="PF01087">
    <property type="entry name" value="GalP_UDP_transf"/>
    <property type="match status" value="1"/>
</dbReference>
<evidence type="ECO:0000256" key="1">
    <source>
        <dbReference type="ARBA" id="ARBA00005007"/>
    </source>
</evidence>
<dbReference type="PANTHER" id="PTHR39191">
    <property type="entry name" value="GALACTOSE-1-PHOSPHATE URIDYLYLTRANSFERASE"/>
    <property type="match status" value="1"/>
</dbReference>
<keyword evidence="6" id="KW-0119">Carbohydrate metabolism</keyword>
<evidence type="ECO:0000256" key="3">
    <source>
        <dbReference type="ARBA" id="ARBA00022679"/>
    </source>
</evidence>
<evidence type="ECO:0000259" key="7">
    <source>
        <dbReference type="Pfam" id="PF01087"/>
    </source>
</evidence>
<dbReference type="GO" id="GO:0005737">
    <property type="term" value="C:cytoplasm"/>
    <property type="evidence" value="ECO:0007669"/>
    <property type="project" value="InterPro"/>
</dbReference>
<gene>
    <name evidence="8" type="ORF">LEA_20404</name>
</gene>
<dbReference type="GO" id="GO:0008108">
    <property type="term" value="F:UDP-glucose:hexose-1-phosphate uridylyltransferase activity"/>
    <property type="evidence" value="ECO:0007669"/>
    <property type="project" value="InterPro"/>
</dbReference>
<accession>K1RTY1</accession>
<evidence type="ECO:0000256" key="6">
    <source>
        <dbReference type="ARBA" id="ARBA00023277"/>
    </source>
</evidence>
<keyword evidence="4 8" id="KW-0548">Nucleotidyltransferase</keyword>
<evidence type="ECO:0000256" key="5">
    <source>
        <dbReference type="ARBA" id="ARBA00023144"/>
    </source>
</evidence>
<proteinExistence type="predicted"/>
<name>K1RTY1_9ZZZZ</name>
<feature type="non-terminal residue" evidence="8">
    <location>
        <position position="138"/>
    </location>
</feature>
<dbReference type="EMBL" id="AJWY01014021">
    <property type="protein sequence ID" value="EKC44965.1"/>
    <property type="molecule type" value="Genomic_DNA"/>
</dbReference>
<comment type="pathway">
    <text evidence="1">Carbohydrate metabolism.</text>
</comment>
<dbReference type="AlphaFoldDB" id="K1RTY1"/>
<keyword evidence="3 8" id="KW-0808">Transferase</keyword>
<dbReference type="PANTHER" id="PTHR39191:SF1">
    <property type="entry name" value="DUF4922 DOMAIN-CONTAINING PROTEIN"/>
    <property type="match status" value="1"/>
</dbReference>